<dbReference type="SUPFAM" id="SSF57701">
    <property type="entry name" value="Zn2/Cys6 DNA-binding domain"/>
    <property type="match status" value="1"/>
</dbReference>
<comment type="caution">
    <text evidence="9">The sequence shown here is derived from an EMBL/GenBank/DDBJ whole genome shotgun (WGS) entry which is preliminary data.</text>
</comment>
<proteinExistence type="predicted"/>
<dbReference type="EMBL" id="BSXU01000987">
    <property type="protein sequence ID" value="GMG22518.1"/>
    <property type="molecule type" value="Genomic_DNA"/>
</dbReference>
<dbReference type="GO" id="GO:0005634">
    <property type="term" value="C:nucleus"/>
    <property type="evidence" value="ECO:0007669"/>
    <property type="project" value="UniProtKB-SubCell"/>
</dbReference>
<keyword evidence="4" id="KW-0804">Transcription</keyword>
<evidence type="ECO:0000256" key="3">
    <source>
        <dbReference type="ARBA" id="ARBA00023015"/>
    </source>
</evidence>
<dbReference type="InterPro" id="IPR036864">
    <property type="entry name" value="Zn2-C6_fun-type_DNA-bd_sf"/>
</dbReference>
<dbReference type="PANTHER" id="PTHR47338">
    <property type="entry name" value="ZN(II)2CYS6 TRANSCRIPTION FACTOR (EUROFUNG)-RELATED"/>
    <property type="match status" value="1"/>
</dbReference>
<dbReference type="PROSITE" id="PS00463">
    <property type="entry name" value="ZN2_CY6_FUNGAL_1"/>
    <property type="match status" value="1"/>
</dbReference>
<accession>A0A9W6YQR8</accession>
<comment type="subcellular location">
    <subcellularLocation>
        <location evidence="1">Nucleus</location>
    </subcellularLocation>
</comment>
<keyword evidence="6" id="KW-0175">Coiled coil</keyword>
<dbReference type="PROSITE" id="PS50048">
    <property type="entry name" value="ZN2_CY6_FUNGAL_2"/>
    <property type="match status" value="1"/>
</dbReference>
<dbReference type="SMART" id="SM00066">
    <property type="entry name" value="GAL4"/>
    <property type="match status" value="1"/>
</dbReference>
<protein>
    <submittedName>
        <fullName evidence="9">Unnamed protein product</fullName>
    </submittedName>
</protein>
<evidence type="ECO:0000259" key="8">
    <source>
        <dbReference type="PROSITE" id="PS50048"/>
    </source>
</evidence>
<dbReference type="AlphaFoldDB" id="A0A9W6YQR8"/>
<dbReference type="OrthoDB" id="4456959at2759"/>
<dbReference type="GO" id="GO:0000981">
    <property type="term" value="F:DNA-binding transcription factor activity, RNA polymerase II-specific"/>
    <property type="evidence" value="ECO:0007669"/>
    <property type="project" value="InterPro"/>
</dbReference>
<reference evidence="9" key="1">
    <citation type="submission" date="2023-04" db="EMBL/GenBank/DDBJ databases">
        <title>Ambrosiozyma monospora NBRC 1965.</title>
        <authorList>
            <person name="Ichikawa N."/>
            <person name="Sato H."/>
            <person name="Tonouchi N."/>
        </authorList>
    </citation>
    <scope>NUCLEOTIDE SEQUENCE</scope>
    <source>
        <strain evidence="9">NBRC 1965</strain>
    </source>
</reference>
<dbReference type="CDD" id="cd00067">
    <property type="entry name" value="GAL4"/>
    <property type="match status" value="1"/>
</dbReference>
<dbReference type="Gene3D" id="4.10.240.10">
    <property type="entry name" value="Zn(2)-C6 fungal-type DNA-binding domain"/>
    <property type="match status" value="1"/>
</dbReference>
<gene>
    <name evidence="9" type="ORF">Amon01_000264200</name>
</gene>
<feature type="compositionally biased region" description="Basic residues" evidence="7">
    <location>
        <begin position="36"/>
        <end position="46"/>
    </location>
</feature>
<dbReference type="GO" id="GO:0008270">
    <property type="term" value="F:zinc ion binding"/>
    <property type="evidence" value="ECO:0007669"/>
    <property type="project" value="InterPro"/>
</dbReference>
<evidence type="ECO:0000313" key="9">
    <source>
        <dbReference type="EMBL" id="GMG22518.1"/>
    </source>
</evidence>
<dbReference type="CDD" id="cd12148">
    <property type="entry name" value="fungal_TF_MHR"/>
    <property type="match status" value="1"/>
</dbReference>
<feature type="compositionally biased region" description="Low complexity" evidence="7">
    <location>
        <begin position="1"/>
        <end position="22"/>
    </location>
</feature>
<evidence type="ECO:0000256" key="5">
    <source>
        <dbReference type="ARBA" id="ARBA00023242"/>
    </source>
</evidence>
<evidence type="ECO:0000256" key="2">
    <source>
        <dbReference type="ARBA" id="ARBA00022723"/>
    </source>
</evidence>
<keyword evidence="10" id="KW-1185">Reference proteome</keyword>
<feature type="domain" description="Zn(2)-C6 fungal-type" evidence="8">
    <location>
        <begin position="58"/>
        <end position="89"/>
    </location>
</feature>
<keyword evidence="2" id="KW-0479">Metal-binding</keyword>
<dbReference type="Proteomes" id="UP001165063">
    <property type="component" value="Unassembled WGS sequence"/>
</dbReference>
<evidence type="ECO:0000256" key="7">
    <source>
        <dbReference type="SAM" id="MobiDB-lite"/>
    </source>
</evidence>
<keyword evidence="5" id="KW-0539">Nucleus</keyword>
<name>A0A9W6YQR8_AMBMO</name>
<evidence type="ECO:0000256" key="1">
    <source>
        <dbReference type="ARBA" id="ARBA00004123"/>
    </source>
</evidence>
<keyword evidence="3" id="KW-0805">Transcription regulation</keyword>
<dbReference type="Pfam" id="PF00172">
    <property type="entry name" value="Zn_clus"/>
    <property type="match status" value="1"/>
</dbReference>
<evidence type="ECO:0000256" key="6">
    <source>
        <dbReference type="SAM" id="Coils"/>
    </source>
</evidence>
<feature type="region of interest" description="Disordered" evidence="7">
    <location>
        <begin position="1"/>
        <end position="50"/>
    </location>
</feature>
<organism evidence="9 10">
    <name type="scientific">Ambrosiozyma monospora</name>
    <name type="common">Yeast</name>
    <name type="synonym">Endomycopsis monosporus</name>
    <dbReference type="NCBI Taxonomy" id="43982"/>
    <lineage>
        <taxon>Eukaryota</taxon>
        <taxon>Fungi</taxon>
        <taxon>Dikarya</taxon>
        <taxon>Ascomycota</taxon>
        <taxon>Saccharomycotina</taxon>
        <taxon>Pichiomycetes</taxon>
        <taxon>Pichiales</taxon>
        <taxon>Pichiaceae</taxon>
        <taxon>Ambrosiozyma</taxon>
    </lineage>
</organism>
<dbReference type="InterPro" id="IPR001138">
    <property type="entry name" value="Zn2Cys6_DnaBD"/>
</dbReference>
<dbReference type="InterPro" id="IPR050815">
    <property type="entry name" value="TF_fung"/>
</dbReference>
<feature type="coiled-coil region" evidence="6">
    <location>
        <begin position="652"/>
        <end position="679"/>
    </location>
</feature>
<evidence type="ECO:0000256" key="4">
    <source>
        <dbReference type="ARBA" id="ARBA00023163"/>
    </source>
</evidence>
<dbReference type="PANTHER" id="PTHR47338:SF5">
    <property type="entry name" value="ZN(II)2CYS6 TRANSCRIPTION FACTOR (EUROFUNG)"/>
    <property type="match status" value="1"/>
</dbReference>
<evidence type="ECO:0000313" key="10">
    <source>
        <dbReference type="Proteomes" id="UP001165063"/>
    </source>
</evidence>
<sequence>MSVSSGSVTSTLSSSKGTTPSSDGEASEKNNCQMRKTTKRRKKKKGNINQQEKSKQCACLPCRERKVKCDKTHPVCLRCKEAVNRTCVYVELQKTGPKSKKQQQQQQKRLLQDANEINIDGTYMKTGNPFTSLIIHNSLSQVSISPQPSTSPYSTTADAILKPIEIFTSSVNSIAGLHEREQTRLLGLKDIGLTMSQVHQFHDHWFKLQDKSFMYSKPRFLHYFHHDTTHILFFCHIIWAYCLIDCPTLTLENHKKANFIYEKACLLGQKYWDENRSNESFNTSYYLSFLLQKSDFEYLTCREHLSSASLSWAARFAQMASLDRMDTANGSLLPINTCERSRFFGTDCSTTPANFFHFQRIVAREDDGFDENMPLVEELRRAFWNVYVHDRWMSISTGWPALICQDTNTLLYTLLPSPTTFLSLDENQSSSMKNETDNSEQSCYLHTAMSKLNDNELMLDFHSVSSEILLLTVSENISKWSRNFLCGFPMENLDSTQGLAEMGTTIETLVKDFKHLQNNLLRFDLSMDPMLQVVVDNSTTIIYHSVLTKLTCLFEKKLALATKPQTVSPVEIIGFEQYLFFKDLLFKVTKLATGLSMKFRSSGMELVPMLCKLHMNVLFTNSVAKSLLQSFAFFQRFKNDLELNNEEDGLMMTALVTEIAELNQTMKEYTRHCKSLNLERILLFFSLWVNKLETTPAKSFSLFNTDLMSHPD</sequence>